<evidence type="ECO:0000256" key="13">
    <source>
        <dbReference type="PIRSR" id="PIRSR602481-2"/>
    </source>
</evidence>
<evidence type="ECO:0000256" key="12">
    <source>
        <dbReference type="ARBA" id="ARBA00023163"/>
    </source>
</evidence>
<proteinExistence type="inferred from homology"/>
<feature type="binding site" evidence="13">
    <location>
        <position position="168"/>
    </location>
    <ligand>
        <name>Fe cation</name>
        <dbReference type="ChEBI" id="CHEBI:24875"/>
    </ligand>
</feature>
<comment type="subunit">
    <text evidence="3">Homodimer.</text>
</comment>
<dbReference type="GO" id="GO:0000976">
    <property type="term" value="F:transcription cis-regulatory region binding"/>
    <property type="evidence" value="ECO:0007669"/>
    <property type="project" value="TreeGrafter"/>
</dbReference>
<dbReference type="CDD" id="cd07153">
    <property type="entry name" value="Fur_like"/>
    <property type="match status" value="1"/>
</dbReference>
<evidence type="ECO:0000256" key="6">
    <source>
        <dbReference type="ARBA" id="ARBA00022491"/>
    </source>
</evidence>
<keyword evidence="7 13" id="KW-0479">Metal-binding</keyword>
<comment type="similarity">
    <text evidence="2">Belongs to the Fur family.</text>
</comment>
<dbReference type="InterPro" id="IPR036388">
    <property type="entry name" value="WH-like_DNA-bd_sf"/>
</dbReference>
<evidence type="ECO:0000256" key="1">
    <source>
        <dbReference type="ARBA" id="ARBA00004496"/>
    </source>
</evidence>
<name>A0A1I1UN34_9RHOB</name>
<dbReference type="InterPro" id="IPR043135">
    <property type="entry name" value="Fur_C"/>
</dbReference>
<dbReference type="FunFam" id="3.30.1490.190:FF:000001">
    <property type="entry name" value="Ferric uptake regulation protein"/>
    <property type="match status" value="1"/>
</dbReference>
<dbReference type="GO" id="GO:1900376">
    <property type="term" value="P:regulation of secondary metabolite biosynthetic process"/>
    <property type="evidence" value="ECO:0007669"/>
    <property type="project" value="TreeGrafter"/>
</dbReference>
<keyword evidence="15" id="KW-1185">Reference proteome</keyword>
<evidence type="ECO:0000256" key="4">
    <source>
        <dbReference type="ARBA" id="ARBA00020910"/>
    </source>
</evidence>
<evidence type="ECO:0000256" key="5">
    <source>
        <dbReference type="ARBA" id="ARBA00022490"/>
    </source>
</evidence>
<dbReference type="PANTHER" id="PTHR33202:SF2">
    <property type="entry name" value="FERRIC UPTAKE REGULATION PROTEIN"/>
    <property type="match status" value="1"/>
</dbReference>
<feature type="binding site" evidence="13">
    <location>
        <position position="166"/>
    </location>
    <ligand>
        <name>Fe cation</name>
        <dbReference type="ChEBI" id="CHEBI:24875"/>
    </ligand>
</feature>
<keyword evidence="6" id="KW-0678">Repressor</keyword>
<dbReference type="GO" id="GO:0045892">
    <property type="term" value="P:negative regulation of DNA-templated transcription"/>
    <property type="evidence" value="ECO:0007669"/>
    <property type="project" value="TreeGrafter"/>
</dbReference>
<reference evidence="14 15" key="1">
    <citation type="submission" date="2016-10" db="EMBL/GenBank/DDBJ databases">
        <authorList>
            <person name="de Groot N.N."/>
        </authorList>
    </citation>
    <scope>NUCLEOTIDE SEQUENCE [LARGE SCALE GENOMIC DNA]</scope>
    <source>
        <strain evidence="14 15">DSM 11443</strain>
    </source>
</reference>
<dbReference type="PANTHER" id="PTHR33202">
    <property type="entry name" value="ZINC UPTAKE REGULATION PROTEIN"/>
    <property type="match status" value="1"/>
</dbReference>
<dbReference type="InterPro" id="IPR036390">
    <property type="entry name" value="WH_DNA-bd_sf"/>
</dbReference>
<dbReference type="Pfam" id="PF01475">
    <property type="entry name" value="FUR"/>
    <property type="match status" value="1"/>
</dbReference>
<evidence type="ECO:0000256" key="8">
    <source>
        <dbReference type="ARBA" id="ARBA00022833"/>
    </source>
</evidence>
<keyword evidence="10" id="KW-0805">Transcription regulation</keyword>
<keyword evidence="9 13" id="KW-0408">Iron</keyword>
<feature type="binding site" evidence="13">
    <location>
        <position position="204"/>
    </location>
    <ligand>
        <name>Fe cation</name>
        <dbReference type="ChEBI" id="CHEBI:24875"/>
    </ligand>
</feature>
<dbReference type="GO" id="GO:0003700">
    <property type="term" value="F:DNA-binding transcription factor activity"/>
    <property type="evidence" value="ECO:0007669"/>
    <property type="project" value="InterPro"/>
</dbReference>
<dbReference type="SUPFAM" id="SSF46785">
    <property type="entry name" value="Winged helix' DNA-binding domain"/>
    <property type="match status" value="1"/>
</dbReference>
<keyword evidence="5" id="KW-0963">Cytoplasm</keyword>
<organism evidence="14 15">
    <name type="scientific">Sulfitobacter brevis</name>
    <dbReference type="NCBI Taxonomy" id="74348"/>
    <lineage>
        <taxon>Bacteria</taxon>
        <taxon>Pseudomonadati</taxon>
        <taxon>Pseudomonadota</taxon>
        <taxon>Alphaproteobacteria</taxon>
        <taxon>Rhodobacterales</taxon>
        <taxon>Roseobacteraceae</taxon>
        <taxon>Sulfitobacter</taxon>
    </lineage>
</organism>
<gene>
    <name evidence="14" type="ORF">SAMN04488523_102183</name>
</gene>
<dbReference type="EMBL" id="FOMW01000002">
    <property type="protein sequence ID" value="SFD72262.1"/>
    <property type="molecule type" value="Genomic_DNA"/>
</dbReference>
<evidence type="ECO:0000256" key="3">
    <source>
        <dbReference type="ARBA" id="ARBA00011738"/>
    </source>
</evidence>
<dbReference type="GO" id="GO:0008270">
    <property type="term" value="F:zinc ion binding"/>
    <property type="evidence" value="ECO:0007669"/>
    <property type="project" value="TreeGrafter"/>
</dbReference>
<evidence type="ECO:0000256" key="7">
    <source>
        <dbReference type="ARBA" id="ARBA00022723"/>
    </source>
</evidence>
<evidence type="ECO:0000256" key="9">
    <source>
        <dbReference type="ARBA" id="ARBA00023004"/>
    </source>
</evidence>
<keyword evidence="8" id="KW-0862">Zinc</keyword>
<dbReference type="GO" id="GO:0005829">
    <property type="term" value="C:cytosol"/>
    <property type="evidence" value="ECO:0007669"/>
    <property type="project" value="TreeGrafter"/>
</dbReference>
<protein>
    <recommendedName>
        <fullName evidence="4">Ferric uptake regulation protein</fullName>
    </recommendedName>
</protein>
<evidence type="ECO:0000256" key="2">
    <source>
        <dbReference type="ARBA" id="ARBA00007957"/>
    </source>
</evidence>
<feature type="binding site" evidence="13">
    <location>
        <position position="187"/>
    </location>
    <ligand>
        <name>Fe cation</name>
        <dbReference type="ChEBI" id="CHEBI:24875"/>
    </ligand>
</feature>
<comment type="subcellular location">
    <subcellularLocation>
        <location evidence="1">Cytoplasm</location>
    </subcellularLocation>
</comment>
<dbReference type="Proteomes" id="UP000198977">
    <property type="component" value="Unassembled WGS sequence"/>
</dbReference>
<dbReference type="InterPro" id="IPR002481">
    <property type="entry name" value="FUR"/>
</dbReference>
<comment type="cofactor">
    <cofactor evidence="13">
        <name>Mn(2+)</name>
        <dbReference type="ChEBI" id="CHEBI:29035"/>
    </cofactor>
    <cofactor evidence="13">
        <name>Fe(2+)</name>
        <dbReference type="ChEBI" id="CHEBI:29033"/>
    </cofactor>
    <text evidence="13">Binds 1 Mn(2+) or Fe(2+) ion per subunit.</text>
</comment>
<dbReference type="STRING" id="74348.SAMN04488523_102183"/>
<keyword evidence="11" id="KW-0238">DNA-binding</keyword>
<dbReference type="AlphaFoldDB" id="A0A1I1UN34"/>
<dbReference type="Gene3D" id="1.10.10.10">
    <property type="entry name" value="Winged helix-like DNA-binding domain superfamily/Winged helix DNA-binding domain"/>
    <property type="match status" value="1"/>
</dbReference>
<dbReference type="Gene3D" id="3.30.1490.190">
    <property type="match status" value="1"/>
</dbReference>
<evidence type="ECO:0000313" key="14">
    <source>
        <dbReference type="EMBL" id="SFD72262.1"/>
    </source>
</evidence>
<evidence type="ECO:0000256" key="10">
    <source>
        <dbReference type="ARBA" id="ARBA00023015"/>
    </source>
</evidence>
<keyword evidence="12" id="KW-0804">Transcription</keyword>
<accession>A0A1I1UN34</accession>
<evidence type="ECO:0000256" key="11">
    <source>
        <dbReference type="ARBA" id="ARBA00023125"/>
    </source>
</evidence>
<evidence type="ECO:0000313" key="15">
    <source>
        <dbReference type="Proteomes" id="UP000198977"/>
    </source>
</evidence>
<sequence length="218" mass="24580">MPYTCPLRLAPRVILGTSAGLDIGPAKFSKDPGCSRGRRHRLTSTWAALRHMSTFLPQMPVAPLAKSRYIESPCDKGRDMRKPIIHRCEAMGLRMTGQRRIIAQVIEDAVDHPDVEELLRRAVARDAGISIATVYRTVKLFEEAGILDKLEFGDGRARYEDAEREHHDHLIDMNSGEVIEFVDAEIEALQERIAAKLGYELRGHRLELYGVPLKKDPT</sequence>